<dbReference type="Proteomes" id="UP000663193">
    <property type="component" value="Chromosome 2"/>
</dbReference>
<evidence type="ECO:0000313" key="1">
    <source>
        <dbReference type="EMBL" id="QRC92759.1"/>
    </source>
</evidence>
<accession>A0A7U2HWD3</accession>
<name>A0A7U2HWD3_PHANO</name>
<sequence>MRCPMPTTKVVVLPLTTYAKQTNLVNVQSWYRDGLSMTFFSLLYAALSRSPAFSFYYCECPQPGSSAMVSEIVSRGNLRQLHDAVQECFRVPSMTHVFASGKNVNNDRARMRTGVLLHASWASSCCGLCLGSDHWASRRSDHPATCEMRFVSANCVAGLLQSHCQWMSGRSPVRAHR</sequence>
<evidence type="ECO:0000313" key="2">
    <source>
        <dbReference type="Proteomes" id="UP000663193"/>
    </source>
</evidence>
<proteinExistence type="predicted"/>
<organism evidence="1 2">
    <name type="scientific">Phaeosphaeria nodorum (strain SN15 / ATCC MYA-4574 / FGSC 10173)</name>
    <name type="common">Glume blotch fungus</name>
    <name type="synonym">Parastagonospora nodorum</name>
    <dbReference type="NCBI Taxonomy" id="321614"/>
    <lineage>
        <taxon>Eukaryota</taxon>
        <taxon>Fungi</taxon>
        <taxon>Dikarya</taxon>
        <taxon>Ascomycota</taxon>
        <taxon>Pezizomycotina</taxon>
        <taxon>Dothideomycetes</taxon>
        <taxon>Pleosporomycetidae</taxon>
        <taxon>Pleosporales</taxon>
        <taxon>Pleosporineae</taxon>
        <taxon>Phaeosphaeriaceae</taxon>
        <taxon>Parastagonospora</taxon>
    </lineage>
</organism>
<gene>
    <name evidence="1" type="ORF">JI435_402920</name>
</gene>
<protein>
    <submittedName>
        <fullName evidence="1">Uncharacterized protein</fullName>
    </submittedName>
</protein>
<dbReference type="EMBL" id="CP069024">
    <property type="protein sequence ID" value="QRC92759.1"/>
    <property type="molecule type" value="Genomic_DNA"/>
</dbReference>
<reference evidence="2" key="1">
    <citation type="journal article" date="2021" name="BMC Genomics">
        <title>Chromosome-level genome assembly and manually-curated proteome of model necrotroph Parastagonospora nodorum Sn15 reveals a genome-wide trove of candidate effector homologs, and redundancy of virulence-related functions within an accessory chromosome.</title>
        <authorList>
            <person name="Bertazzoni S."/>
            <person name="Jones D.A.B."/>
            <person name="Phan H.T."/>
            <person name="Tan K.-C."/>
            <person name="Hane J.K."/>
        </authorList>
    </citation>
    <scope>NUCLEOTIDE SEQUENCE [LARGE SCALE GENOMIC DNA]</scope>
    <source>
        <strain evidence="2">SN15 / ATCC MYA-4574 / FGSC 10173)</strain>
    </source>
</reference>
<dbReference type="VEuPathDB" id="FungiDB:JI435_402920"/>
<keyword evidence="2" id="KW-1185">Reference proteome</keyword>
<dbReference type="AlphaFoldDB" id="A0A7U2HWD3"/>